<dbReference type="eggNOG" id="COG3118">
    <property type="taxonomic scope" value="Bacteria"/>
</dbReference>
<dbReference type="Gene3D" id="1.25.40.10">
    <property type="entry name" value="Tetratricopeptide repeat domain"/>
    <property type="match status" value="1"/>
</dbReference>
<dbReference type="EMBL" id="CP002868">
    <property type="protein sequence ID" value="AEJ19641.1"/>
    <property type="molecule type" value="Genomic_DNA"/>
</dbReference>
<reference evidence="2" key="1">
    <citation type="journal article" date="2013" name="Stand. Genomic Sci.">
        <title>Genome sequence of the thermophilic fresh-water bacterium Spirochaeta caldaria type strain (H1(T)), reclassification of Spirochaeta caldaria, Spirochaeta stenostrepta, and Spirochaeta zuelzerae in the genus Treponema as Treponema caldaria comb. nov., Treponema stenostrepta comb. nov., and Treponema zuelzerae comb. nov., and emendation of the genus Treponema.</title>
        <authorList>
            <person name="Abt B."/>
            <person name="Goker M."/>
            <person name="Scheuner C."/>
            <person name="Han C."/>
            <person name="Lu M."/>
            <person name="Misra M."/>
            <person name="Lapidus A."/>
            <person name="Nolan M."/>
            <person name="Lucas S."/>
            <person name="Hammon N."/>
            <person name="Deshpande S."/>
            <person name="Cheng J.F."/>
            <person name="Tapia R."/>
            <person name="Goodwin L.A."/>
            <person name="Pitluck S."/>
            <person name="Liolios K."/>
            <person name="Pagani I."/>
            <person name="Ivanova N."/>
            <person name="Mavromatis K."/>
            <person name="Mikhailova N."/>
            <person name="Huntemann M."/>
            <person name="Pati A."/>
            <person name="Chen A."/>
            <person name="Palaniappan K."/>
            <person name="Land M."/>
            <person name="Hauser L."/>
            <person name="Jeffries C.D."/>
            <person name="Rohde M."/>
            <person name="Spring S."/>
            <person name="Gronow S."/>
            <person name="Detter J.C."/>
            <person name="Bristow J."/>
            <person name="Eisen J.A."/>
            <person name="Markowitz V."/>
            <person name="Hugenholtz P."/>
            <person name="Kyrpides N.C."/>
            <person name="Woyke T."/>
            <person name="Klenk H.P."/>
        </authorList>
    </citation>
    <scope>NUCLEOTIDE SEQUENCE</scope>
    <source>
        <strain evidence="2">ATCC 51460 / DSM 7334 / H1</strain>
    </source>
</reference>
<protein>
    <recommendedName>
        <fullName evidence="3">Tetratricopeptide repeat protein</fullName>
    </recommendedName>
</protein>
<dbReference type="KEGG" id="scd:Spica_1497"/>
<evidence type="ECO:0008006" key="3">
    <source>
        <dbReference type="Google" id="ProtNLM"/>
    </source>
</evidence>
<organism evidence="1 2">
    <name type="scientific">Gracilinema caldarium (strain ATCC 51460 / DSM 7334 / H1)</name>
    <name type="common">Treponema caldarium</name>
    <dbReference type="NCBI Taxonomy" id="744872"/>
    <lineage>
        <taxon>Bacteria</taxon>
        <taxon>Pseudomonadati</taxon>
        <taxon>Spirochaetota</taxon>
        <taxon>Spirochaetia</taxon>
        <taxon>Spirochaetales</taxon>
        <taxon>Breznakiellaceae</taxon>
        <taxon>Gracilinema</taxon>
    </lineage>
</organism>
<gene>
    <name evidence="1" type="ordered locus">Spica_1497</name>
</gene>
<proteinExistence type="predicted"/>
<accession>F8EXR0</accession>
<dbReference type="HOGENOM" id="CLU_723482_0_0_12"/>
<dbReference type="Proteomes" id="UP000000503">
    <property type="component" value="Chromosome"/>
</dbReference>
<evidence type="ECO:0000313" key="2">
    <source>
        <dbReference type="Proteomes" id="UP000000503"/>
    </source>
</evidence>
<dbReference type="RefSeq" id="WP_013968950.1">
    <property type="nucleotide sequence ID" value="NC_015732.1"/>
</dbReference>
<dbReference type="SUPFAM" id="SSF48452">
    <property type="entry name" value="TPR-like"/>
    <property type="match status" value="1"/>
</dbReference>
<name>F8EXR0_GRAC1</name>
<evidence type="ECO:0000313" key="1">
    <source>
        <dbReference type="EMBL" id="AEJ19641.1"/>
    </source>
</evidence>
<dbReference type="STRING" id="744872.Spica_1497"/>
<dbReference type="AlphaFoldDB" id="F8EXR0"/>
<dbReference type="InterPro" id="IPR011990">
    <property type="entry name" value="TPR-like_helical_dom_sf"/>
</dbReference>
<keyword evidence="2" id="KW-1185">Reference proteome</keyword>
<sequence length="377" mass="44880">MKYRGVILFVVSTLFINITVLPLSAQTNGEPYWLLLERGKQYYRSKTYGKALIAFEDAKRTRNELYLRMQKDFIEFLSADEVRVLGDSINKISLYLKDRPNKRISDILSEIHYHFPESIIQDSAQKIISLFDILRLYPEAEYWIGEVYREEGEAAIALQQYMRALSQQHIVGNEEFTTQIQYKIADMYHILGNYPQYEKTLIEIVSKDSLWNGDSRSESFMRTAMFRTLIDDGVNRFLTLYRHEDTQAERAHRILGFYYYATGRYDKSIEHLTYAFLIQNSMLIKEYQLREYGFVFNDYLDLIHRLVRFSDLETYIQDVDYYKTNYYLAAALYATGRRSTAMYLWTVLSKNTRTSEWQKRSQMQLKNPYIEPINERP</sequence>
<dbReference type="OrthoDB" id="356136at2"/>